<dbReference type="PATRIC" id="fig|1396.428.peg.2675"/>
<proteinExistence type="predicted"/>
<name>A0A0G8EF32_BACCE</name>
<organism evidence="1 2">
    <name type="scientific">Bacillus cereus</name>
    <dbReference type="NCBI Taxonomy" id="1396"/>
    <lineage>
        <taxon>Bacteria</taxon>
        <taxon>Bacillati</taxon>
        <taxon>Bacillota</taxon>
        <taxon>Bacilli</taxon>
        <taxon>Bacillales</taxon>
        <taxon>Bacillaceae</taxon>
        <taxon>Bacillus</taxon>
        <taxon>Bacillus cereus group</taxon>
    </lineage>
</organism>
<dbReference type="RefSeq" id="WP_046956952.1">
    <property type="nucleotide sequence ID" value="NZ_LCYI01000063.1"/>
</dbReference>
<protein>
    <recommendedName>
        <fullName evidence="3">PXO1-50</fullName>
    </recommendedName>
</protein>
<accession>A0A0G8EF32</accession>
<sequence>MNEIVSMSKERFAKYCEDNSTFEESISRIINHYFLLLGNKANILQEREFNNEVEEKKFKNNVKRFETLFPAAVKNAFLKGYQLCLEFIQHPETQIPENLYSDPNFIKDIPFALANASEYELYEIIRTDETQEFSVFAIRTYEGIRPLLEQVFCEVAYSGAEYAFEHERLERGFELVKGDTTLLTKVPVDCFFSITPSVNGVVVHAEEHCEIWTLNWNSKVTIDDPFIEVAEVTFIHQTKDMIQKNIEDGVLYYSFLYLDTLLHEIQDRLEIRVKLNSDFGAPRPMEQVEMQYILNEIIGMIHLQAQIPIENMILIQR</sequence>
<gene>
    <name evidence="1" type="ORF">B4077_6205</name>
</gene>
<comment type="caution">
    <text evidence="1">The sequence shown here is derived from an EMBL/GenBank/DDBJ whole genome shotgun (WGS) entry which is preliminary data.</text>
</comment>
<reference evidence="1 2" key="1">
    <citation type="submission" date="2015-04" db="EMBL/GenBank/DDBJ databases">
        <title>Draft Genome Sequences of Eight Spore-Forming Food Isolates of Bacillus cereus Genome sequencing.</title>
        <authorList>
            <person name="Krawcyk A.O."/>
            <person name="de Jong A."/>
            <person name="Eijlander R.T."/>
            <person name="Berendsen E.M."/>
            <person name="Holsappel S."/>
            <person name="Wells-Bennik M."/>
            <person name="Kuipers O.P."/>
        </authorList>
    </citation>
    <scope>NUCLEOTIDE SEQUENCE [LARGE SCALE GENOMIC DNA]</scope>
    <source>
        <strain evidence="1 2">B4077</strain>
    </source>
</reference>
<dbReference type="AlphaFoldDB" id="A0A0G8EF32"/>
<evidence type="ECO:0000313" key="2">
    <source>
        <dbReference type="Proteomes" id="UP000035214"/>
    </source>
</evidence>
<evidence type="ECO:0000313" key="1">
    <source>
        <dbReference type="EMBL" id="KLA22077.1"/>
    </source>
</evidence>
<evidence type="ECO:0008006" key="3">
    <source>
        <dbReference type="Google" id="ProtNLM"/>
    </source>
</evidence>
<dbReference type="EMBL" id="LCYI01000063">
    <property type="protein sequence ID" value="KLA22077.1"/>
    <property type="molecule type" value="Genomic_DNA"/>
</dbReference>
<dbReference type="Proteomes" id="UP000035214">
    <property type="component" value="Unassembled WGS sequence"/>
</dbReference>